<accession>M0LP67</accession>
<reference evidence="2" key="3">
    <citation type="submission" date="2017-01" db="EMBL/GenBank/DDBJ databases">
        <authorList>
            <person name="Mah S.A."/>
            <person name="Swanson W.J."/>
            <person name="Moy G.W."/>
            <person name="Vacquier V.D."/>
        </authorList>
    </citation>
    <scope>NUCLEOTIDE SEQUENCE</scope>
    <source>
        <strain evidence="2">AJ5</strain>
    </source>
</reference>
<dbReference type="PATRIC" id="fig|358396.7.peg.1133"/>
<evidence type="ECO:0000256" key="1">
    <source>
        <dbReference type="SAM" id="MobiDB-lite"/>
    </source>
</evidence>
<protein>
    <submittedName>
        <fullName evidence="3">Uncharacterized protein</fullName>
    </submittedName>
</protein>
<reference evidence="2 5" key="1">
    <citation type="journal article" date="2011" name="J. Bacteriol.">
        <title>Genome sequence of Halobiforma lacisalsi AJ5, an extremely halophilic archaeon which harbors a bop gene.</title>
        <authorList>
            <person name="Jiang X."/>
            <person name="Wang S."/>
            <person name="Cheng H."/>
            <person name="Huo Y."/>
            <person name="Zhang X."/>
            <person name="Zhu X."/>
            <person name="Han X."/>
            <person name="Ni P."/>
            <person name="Wu M."/>
        </authorList>
    </citation>
    <scope>NUCLEOTIDE SEQUENCE [LARGE SCALE GENOMIC DNA]</scope>
    <source>
        <strain evidence="2 5">AJ5</strain>
    </source>
</reference>
<sequence>MSRIRLGTKVAEQFGTSVQKGIRFVDDAGPRAARRVLDTSSDAARGTARWLQSPGGKATAFAGTIGAGGYAWREQDVREAEALAERSENYNEVLQEIIESDLPPEMKKEMAEEATEAEAGGNSGSVNDGDGPLEAIGLGNLSEDPVMLLVTIVVLVVILQQVLDEGQGMVPNSVRPSGGGQA</sequence>
<evidence type="ECO:0000313" key="4">
    <source>
        <dbReference type="Proteomes" id="UP000011555"/>
    </source>
</evidence>
<gene>
    <name evidence="3" type="ORF">C445_05543</name>
    <name evidence="2" type="ORF">CHINAEXTREME_17240</name>
</gene>
<organism evidence="3 4">
    <name type="scientific">Natronobacterium lacisalsi AJ5</name>
    <dbReference type="NCBI Taxonomy" id="358396"/>
    <lineage>
        <taxon>Archaea</taxon>
        <taxon>Methanobacteriati</taxon>
        <taxon>Methanobacteriota</taxon>
        <taxon>Stenosarchaea group</taxon>
        <taxon>Halobacteria</taxon>
        <taxon>Halobacteriales</taxon>
        <taxon>Natrialbaceae</taxon>
        <taxon>Natronobacterium</taxon>
    </lineage>
</organism>
<dbReference type="Proteomes" id="UP000011555">
    <property type="component" value="Unassembled WGS sequence"/>
</dbReference>
<keyword evidence="4" id="KW-1185">Reference proteome</keyword>
<evidence type="ECO:0000313" key="3">
    <source>
        <dbReference type="EMBL" id="EMA35291.1"/>
    </source>
</evidence>
<dbReference type="eggNOG" id="ENOG502N669">
    <property type="taxonomic scope" value="Archaea"/>
</dbReference>
<name>M0LP67_NATLA</name>
<feature type="region of interest" description="Disordered" evidence="1">
    <location>
        <begin position="108"/>
        <end position="128"/>
    </location>
</feature>
<dbReference type="EMBL" id="CP019285">
    <property type="protein sequence ID" value="APW99407.1"/>
    <property type="molecule type" value="Genomic_DNA"/>
</dbReference>
<dbReference type="EMBL" id="AOLZ01000027">
    <property type="protein sequence ID" value="EMA35291.1"/>
    <property type="molecule type" value="Genomic_DNA"/>
</dbReference>
<dbReference type="AlphaFoldDB" id="M0LP67"/>
<dbReference type="RefSeq" id="WP_007140846.1">
    <property type="nucleotide sequence ID" value="NZ_AOLZ01000027.1"/>
</dbReference>
<dbReference type="STRING" id="358396.CHINAEXTREME_17240"/>
<reference evidence="3 4" key="2">
    <citation type="journal article" date="2014" name="PLoS Genet.">
        <title>Phylogenetically driven sequencing of extremely halophilic archaea reveals strategies for static and dynamic osmo-response.</title>
        <authorList>
            <person name="Becker E.A."/>
            <person name="Seitzer P.M."/>
            <person name="Tritt A."/>
            <person name="Larsen D."/>
            <person name="Krusor M."/>
            <person name="Yao A.I."/>
            <person name="Wu D."/>
            <person name="Madern D."/>
            <person name="Eisen J.A."/>
            <person name="Darling A.E."/>
            <person name="Facciotti M.T."/>
        </authorList>
    </citation>
    <scope>NUCLEOTIDE SEQUENCE [LARGE SCALE GENOMIC DNA]</scope>
    <source>
        <strain evidence="3 4">AJ5</strain>
    </source>
</reference>
<proteinExistence type="predicted"/>
<evidence type="ECO:0000313" key="5">
    <source>
        <dbReference type="Proteomes" id="UP000186547"/>
    </source>
</evidence>
<dbReference type="KEGG" id="hlc:CHINAEXTREME17240"/>
<evidence type="ECO:0000313" key="2">
    <source>
        <dbReference type="EMBL" id="APW99407.1"/>
    </source>
</evidence>
<dbReference type="Proteomes" id="UP000186547">
    <property type="component" value="Chromosome"/>
</dbReference>
<dbReference type="GeneID" id="30922906"/>
<feature type="compositionally biased region" description="Low complexity" evidence="1">
    <location>
        <begin position="117"/>
        <end position="128"/>
    </location>
</feature>